<proteinExistence type="inferred from homology"/>
<dbReference type="Gene3D" id="3.30.590.10">
    <property type="entry name" value="Glutamine synthetase/guanido kinase, catalytic domain"/>
    <property type="match status" value="1"/>
</dbReference>
<sequence length="514" mass="57964">MATITHPYALSNPMSLLTDKPREEFTRADLLDVIEQKEIERITFHYTALDGKYKELKVPVANRRQAERILADGERVDGSSLFRDMVDVNLSDLYVVPVYKSAFLNPFGEPSLELTCRYLNVRGEMVDFAPDAILHNAAELFRRSTGCELWALGELEFFLLSDAGPSLFRLPMQRGYHASGPFVKSGAVLDEIVRLLTQITGAVKYAHNEVGCIDAVRSDLEEIRGKSAEQLEVEFLPAPVEDAGDFLVLARWLIRNVAYRHNCVATFTPKIEEGVAGNGLHVHMEVRRDGRNIMRDRGELSAEARQVIGGLCTYADSLTAFGNTVSSAYLRLVPNQEAPTRVCWSDLNRSTMIRVPLGWSEVGDLSRRINSQQLEESVNEDGRQTVELRSPDGSAFAHLLLAGITMAAEWGMTHEQSLQIAADLYTKGNIFHDETVLSRLRSLPRSCVESARILSEKRDFYERDGIFPASMIEYMAKLLRAEDDEGMNRKLIDLPADDRLHETRKIMHKDLHRH</sequence>
<reference evidence="5 6" key="1">
    <citation type="journal article" date="2009" name="Appl. Environ. Microbiol.">
        <title>Three genomes from the phylum Acidobacteria provide insight into the lifestyles of these microorganisms in soils.</title>
        <authorList>
            <person name="Ward N.L."/>
            <person name="Challacombe J.F."/>
            <person name="Janssen P.H."/>
            <person name="Henrissat B."/>
            <person name="Coutinho P.M."/>
            <person name="Wu M."/>
            <person name="Xie G."/>
            <person name="Haft D.H."/>
            <person name="Sait M."/>
            <person name="Badger J."/>
            <person name="Barabote R.D."/>
            <person name="Bradley B."/>
            <person name="Brettin T.S."/>
            <person name="Brinkac L.M."/>
            <person name="Bruce D."/>
            <person name="Creasy T."/>
            <person name="Daugherty S.C."/>
            <person name="Davidsen T.M."/>
            <person name="DeBoy R.T."/>
            <person name="Detter J.C."/>
            <person name="Dodson R.J."/>
            <person name="Durkin A.S."/>
            <person name="Ganapathy A."/>
            <person name="Gwinn-Giglio M."/>
            <person name="Han C.S."/>
            <person name="Khouri H."/>
            <person name="Kiss H."/>
            <person name="Kothari S.P."/>
            <person name="Madupu R."/>
            <person name="Nelson K.E."/>
            <person name="Nelson W.C."/>
            <person name="Paulsen I."/>
            <person name="Penn K."/>
            <person name="Ren Q."/>
            <person name="Rosovitz M.J."/>
            <person name="Selengut J.D."/>
            <person name="Shrivastava S."/>
            <person name="Sullivan S.A."/>
            <person name="Tapia R."/>
            <person name="Thompson L.S."/>
            <person name="Watkins K.L."/>
            <person name="Yang Q."/>
            <person name="Yu C."/>
            <person name="Zafar N."/>
            <person name="Zhou L."/>
            <person name="Kuske C.R."/>
        </authorList>
    </citation>
    <scope>NUCLEOTIDE SEQUENCE [LARGE SCALE GENOMIC DNA]</scope>
    <source>
        <strain evidence="5 6">Ellin345</strain>
    </source>
</reference>
<comment type="similarity">
    <text evidence="1 2 3">Belongs to the glutamine synthetase family.</text>
</comment>
<dbReference type="GO" id="GO:0005737">
    <property type="term" value="C:cytoplasm"/>
    <property type="evidence" value="ECO:0007669"/>
    <property type="project" value="TreeGrafter"/>
</dbReference>
<dbReference type="PANTHER" id="PTHR43407:SF1">
    <property type="entry name" value="LENGSIN"/>
    <property type="match status" value="1"/>
</dbReference>
<feature type="domain" description="GS catalytic" evidence="4">
    <location>
        <begin position="130"/>
        <end position="514"/>
    </location>
</feature>
<dbReference type="HOGENOM" id="CLU_042898_0_0_0"/>
<dbReference type="KEGG" id="aba:Acid345_0166"/>
<dbReference type="PROSITE" id="PS51987">
    <property type="entry name" value="GS_CATALYTIC"/>
    <property type="match status" value="1"/>
</dbReference>
<dbReference type="EnsemblBacteria" id="ABF39171">
    <property type="protein sequence ID" value="ABF39171"/>
    <property type="gene ID" value="Acid345_0166"/>
</dbReference>
<gene>
    <name evidence="5" type="ordered locus">Acid345_0166</name>
</gene>
<keyword evidence="6" id="KW-1185">Reference proteome</keyword>
<dbReference type="STRING" id="204669.Acid345_0166"/>
<dbReference type="AlphaFoldDB" id="Q1IVC9"/>
<dbReference type="SMART" id="SM01230">
    <property type="entry name" value="Gln-synt_C"/>
    <property type="match status" value="1"/>
</dbReference>
<dbReference type="GO" id="GO:0004356">
    <property type="term" value="F:glutamine synthetase activity"/>
    <property type="evidence" value="ECO:0007669"/>
    <property type="project" value="UniProtKB-EC"/>
</dbReference>
<dbReference type="Gene3D" id="3.10.20.70">
    <property type="entry name" value="Glutamine synthetase, N-terminal domain"/>
    <property type="match status" value="1"/>
</dbReference>
<dbReference type="InterPro" id="IPR008146">
    <property type="entry name" value="Gln_synth_cat_dom"/>
</dbReference>
<evidence type="ECO:0000256" key="1">
    <source>
        <dbReference type="ARBA" id="ARBA00009897"/>
    </source>
</evidence>
<name>Q1IVC9_KORVE</name>
<dbReference type="PANTHER" id="PTHR43407">
    <property type="entry name" value="GLUTAMINE SYNTHETASE"/>
    <property type="match status" value="1"/>
</dbReference>
<organism evidence="5 6">
    <name type="scientific">Koribacter versatilis (strain Ellin345)</name>
    <dbReference type="NCBI Taxonomy" id="204669"/>
    <lineage>
        <taxon>Bacteria</taxon>
        <taxon>Pseudomonadati</taxon>
        <taxon>Acidobacteriota</taxon>
        <taxon>Terriglobia</taxon>
        <taxon>Terriglobales</taxon>
        <taxon>Candidatus Korobacteraceae</taxon>
        <taxon>Candidatus Korobacter</taxon>
    </lineage>
</organism>
<dbReference type="GO" id="GO:0016020">
    <property type="term" value="C:membrane"/>
    <property type="evidence" value="ECO:0007669"/>
    <property type="project" value="TreeGrafter"/>
</dbReference>
<accession>Q1IVC9</accession>
<dbReference type="InterPro" id="IPR008147">
    <property type="entry name" value="Gln_synt_N"/>
</dbReference>
<dbReference type="Pfam" id="PF03951">
    <property type="entry name" value="Gln-synt_N"/>
    <property type="match status" value="1"/>
</dbReference>
<dbReference type="RefSeq" id="WP_011520973.1">
    <property type="nucleotide sequence ID" value="NC_008009.1"/>
</dbReference>
<dbReference type="Pfam" id="PF00120">
    <property type="entry name" value="Gln-synt_C"/>
    <property type="match status" value="1"/>
</dbReference>
<evidence type="ECO:0000259" key="4">
    <source>
        <dbReference type="PROSITE" id="PS51987"/>
    </source>
</evidence>
<dbReference type="SUPFAM" id="SSF54368">
    <property type="entry name" value="Glutamine synthetase, N-terminal domain"/>
    <property type="match status" value="1"/>
</dbReference>
<dbReference type="SUPFAM" id="SSF55931">
    <property type="entry name" value="Glutamine synthetase/guanido kinase"/>
    <property type="match status" value="1"/>
</dbReference>
<dbReference type="eggNOG" id="COG0174">
    <property type="taxonomic scope" value="Bacteria"/>
</dbReference>
<evidence type="ECO:0000256" key="3">
    <source>
        <dbReference type="RuleBase" id="RU000384"/>
    </source>
</evidence>
<dbReference type="EMBL" id="CP000360">
    <property type="protein sequence ID" value="ABF39171.1"/>
    <property type="molecule type" value="Genomic_DNA"/>
</dbReference>
<protein>
    <submittedName>
        <fullName evidence="5">L-glutamine synthetase</fullName>
        <ecNumber evidence="5">6.3.1.2</ecNumber>
    </submittedName>
</protein>
<evidence type="ECO:0000313" key="5">
    <source>
        <dbReference type="EMBL" id="ABF39171.1"/>
    </source>
</evidence>
<dbReference type="GO" id="GO:0019740">
    <property type="term" value="P:nitrogen utilization"/>
    <property type="evidence" value="ECO:0007669"/>
    <property type="project" value="TreeGrafter"/>
</dbReference>
<dbReference type="Proteomes" id="UP000002432">
    <property type="component" value="Chromosome"/>
</dbReference>
<keyword evidence="5" id="KW-0436">Ligase</keyword>
<evidence type="ECO:0000313" key="6">
    <source>
        <dbReference type="Proteomes" id="UP000002432"/>
    </source>
</evidence>
<evidence type="ECO:0000256" key="2">
    <source>
        <dbReference type="PROSITE-ProRule" id="PRU01331"/>
    </source>
</evidence>
<dbReference type="InterPro" id="IPR014746">
    <property type="entry name" value="Gln_synth/guanido_kin_cat_dom"/>
</dbReference>
<dbReference type="GO" id="GO:0006542">
    <property type="term" value="P:glutamine biosynthetic process"/>
    <property type="evidence" value="ECO:0007669"/>
    <property type="project" value="InterPro"/>
</dbReference>
<dbReference type="EC" id="6.3.1.2" evidence="5"/>
<dbReference type="OrthoDB" id="9807095at2"/>
<dbReference type="InterPro" id="IPR036651">
    <property type="entry name" value="Gln_synt_N_sf"/>
</dbReference>